<evidence type="ECO:0000313" key="3">
    <source>
        <dbReference type="Proteomes" id="UP001605989"/>
    </source>
</evidence>
<dbReference type="Proteomes" id="UP001605989">
    <property type="component" value="Unassembled WGS sequence"/>
</dbReference>
<comment type="caution">
    <text evidence="2">The sequence shown here is derived from an EMBL/GenBank/DDBJ whole genome shotgun (WGS) entry which is preliminary data.</text>
</comment>
<gene>
    <name evidence="2" type="ORF">ACGTZG_08690</name>
</gene>
<feature type="domain" description="IraD/Gp25-like" evidence="1">
    <location>
        <begin position="22"/>
        <end position="86"/>
    </location>
</feature>
<evidence type="ECO:0000313" key="2">
    <source>
        <dbReference type="EMBL" id="MFG6273263.1"/>
    </source>
</evidence>
<evidence type="ECO:0000259" key="1">
    <source>
        <dbReference type="Pfam" id="PF04965"/>
    </source>
</evidence>
<name>A0ABW7DPK9_9FIRM</name>
<protein>
    <submittedName>
        <fullName evidence="2">GPW/gp25 family protein</fullName>
    </submittedName>
</protein>
<dbReference type="Pfam" id="PF04965">
    <property type="entry name" value="GPW_gp25"/>
    <property type="match status" value="1"/>
</dbReference>
<dbReference type="Gene3D" id="3.10.450.40">
    <property type="match status" value="1"/>
</dbReference>
<dbReference type="InterPro" id="IPR007048">
    <property type="entry name" value="IraD/Gp25-like"/>
</dbReference>
<dbReference type="EMBL" id="JBIEKR010000006">
    <property type="protein sequence ID" value="MFG6273263.1"/>
    <property type="molecule type" value="Genomic_DNA"/>
</dbReference>
<dbReference type="RefSeq" id="WP_059076853.1">
    <property type="nucleotide sequence ID" value="NZ_CP011940.1"/>
</dbReference>
<sequence length="101" mass="11370">MQYEVSTKDPEKIDISPKNEVTEILQNVRTILATTKGTIPLDREFGIDGSVIDMPTMQAQAYLTNEIFQAIRRYEPRVSIDNITFDGDISGKLIPKVVITI</sequence>
<reference evidence="2 3" key="1">
    <citation type="submission" date="2024-10" db="EMBL/GenBank/DDBJ databases">
        <authorList>
            <person name="Sang B.-I."/>
            <person name="Prabhaharan D."/>
        </authorList>
    </citation>
    <scope>NUCLEOTIDE SEQUENCE [LARGE SCALE GENOMIC DNA]</scope>
    <source>
        <strain evidence="2 3">MH</strain>
    </source>
</reference>
<keyword evidence="3" id="KW-1185">Reference proteome</keyword>
<dbReference type="SUPFAM" id="SSF160719">
    <property type="entry name" value="gpW/gp25-like"/>
    <property type="match status" value="1"/>
</dbReference>
<accession>A0ABW7DPK9</accession>
<proteinExistence type="predicted"/>
<organism evidence="2 3">
    <name type="scientific">Megasphaera hexanoica</name>
    <dbReference type="NCBI Taxonomy" id="1675036"/>
    <lineage>
        <taxon>Bacteria</taxon>
        <taxon>Bacillati</taxon>
        <taxon>Bacillota</taxon>
        <taxon>Negativicutes</taxon>
        <taxon>Veillonellales</taxon>
        <taxon>Veillonellaceae</taxon>
        <taxon>Megasphaera</taxon>
    </lineage>
</organism>